<sequence>MKLNAFKAELNRLTDRTSDVRACAGRVLDQWRYNLEDRSFGPAYQDPETGEFTTELDLAVFIAALVERRAVVTLPDRYKGRRAATRTEGEMVVSKEGRHGQLIGLRSNKDVWSMNMLFNDANVITTADVGKPRNFMMQDLDGSWHEGLSTVSFMAATDYEKKLFANTHKVQFKHFVSPNRWASFYSRAYMLAKIAIERLSDEERHLKTERKRLRDLLNIEPTPWPKSEKVGAEKKEMFWAFNSFIDGIEFRGEYCTFADTHEGLEEATLLLKRVGDLLAKLRFHCRCTDYAFWRYGVQKSIPEPDLLGYLKGDAQHQLKQPAWAKGDWQTGYKTSPRARTFFATMERDLGLSLRWRCWQKTERVAA</sequence>
<evidence type="ECO:0000313" key="1">
    <source>
        <dbReference type="EMBL" id="KKN24312.1"/>
    </source>
</evidence>
<dbReference type="AlphaFoldDB" id="A0A0F9PIM8"/>
<gene>
    <name evidence="1" type="ORF">LCGC14_0896200</name>
</gene>
<accession>A0A0F9PIM8</accession>
<name>A0A0F9PIM8_9ZZZZ</name>
<reference evidence="1" key="1">
    <citation type="journal article" date="2015" name="Nature">
        <title>Complex archaea that bridge the gap between prokaryotes and eukaryotes.</title>
        <authorList>
            <person name="Spang A."/>
            <person name="Saw J.H."/>
            <person name="Jorgensen S.L."/>
            <person name="Zaremba-Niedzwiedzka K."/>
            <person name="Martijn J."/>
            <person name="Lind A.E."/>
            <person name="van Eijk R."/>
            <person name="Schleper C."/>
            <person name="Guy L."/>
            <person name="Ettema T.J."/>
        </authorList>
    </citation>
    <scope>NUCLEOTIDE SEQUENCE</scope>
</reference>
<comment type="caution">
    <text evidence="1">The sequence shown here is derived from an EMBL/GenBank/DDBJ whole genome shotgun (WGS) entry which is preliminary data.</text>
</comment>
<protein>
    <submittedName>
        <fullName evidence="1">Uncharacterized protein</fullName>
    </submittedName>
</protein>
<dbReference type="EMBL" id="LAZR01002892">
    <property type="protein sequence ID" value="KKN24312.1"/>
    <property type="molecule type" value="Genomic_DNA"/>
</dbReference>
<proteinExistence type="predicted"/>
<organism evidence="1">
    <name type="scientific">marine sediment metagenome</name>
    <dbReference type="NCBI Taxonomy" id="412755"/>
    <lineage>
        <taxon>unclassified sequences</taxon>
        <taxon>metagenomes</taxon>
        <taxon>ecological metagenomes</taxon>
    </lineage>
</organism>